<protein>
    <submittedName>
        <fullName evidence="2">Uncharacterized protein</fullName>
    </submittedName>
</protein>
<comment type="caution">
    <text evidence="2">The sequence shown here is derived from an EMBL/GenBank/DDBJ whole genome shotgun (WGS) entry which is preliminary data.</text>
</comment>
<proteinExistence type="predicted"/>
<sequence>MRIFGRLDPGPLVEKTPEYRFNMTQCRSHVPTLSPQVLLLMLANTLNRPGNSLLCVTTATAVRVPGTQTNGPVETSVKRRLRPSTIHSRPRGALGLKRREVTGQKACRATGSGSVASRLRHKNPEQKGRRVGDREVYIPKRSVCVCVWNLLGQSDMK</sequence>
<dbReference type="Proteomes" id="UP000784294">
    <property type="component" value="Unassembled WGS sequence"/>
</dbReference>
<evidence type="ECO:0000256" key="1">
    <source>
        <dbReference type="SAM" id="MobiDB-lite"/>
    </source>
</evidence>
<accession>A0A3S5B9F6</accession>
<dbReference type="AlphaFoldDB" id="A0A3S5B9F6"/>
<name>A0A3S5B9F6_9PLAT</name>
<feature type="region of interest" description="Disordered" evidence="1">
    <location>
        <begin position="107"/>
        <end position="130"/>
    </location>
</feature>
<dbReference type="EMBL" id="CAAALY010029703">
    <property type="protein sequence ID" value="VEL16746.1"/>
    <property type="molecule type" value="Genomic_DNA"/>
</dbReference>
<evidence type="ECO:0000313" key="3">
    <source>
        <dbReference type="Proteomes" id="UP000784294"/>
    </source>
</evidence>
<keyword evidence="3" id="KW-1185">Reference proteome</keyword>
<evidence type="ECO:0000313" key="2">
    <source>
        <dbReference type="EMBL" id="VEL16746.1"/>
    </source>
</evidence>
<reference evidence="2" key="1">
    <citation type="submission" date="2018-11" db="EMBL/GenBank/DDBJ databases">
        <authorList>
            <consortium name="Pathogen Informatics"/>
        </authorList>
    </citation>
    <scope>NUCLEOTIDE SEQUENCE</scope>
</reference>
<organism evidence="2 3">
    <name type="scientific">Protopolystoma xenopodis</name>
    <dbReference type="NCBI Taxonomy" id="117903"/>
    <lineage>
        <taxon>Eukaryota</taxon>
        <taxon>Metazoa</taxon>
        <taxon>Spiralia</taxon>
        <taxon>Lophotrochozoa</taxon>
        <taxon>Platyhelminthes</taxon>
        <taxon>Monogenea</taxon>
        <taxon>Polyopisthocotylea</taxon>
        <taxon>Polystomatidea</taxon>
        <taxon>Polystomatidae</taxon>
        <taxon>Protopolystoma</taxon>
    </lineage>
</organism>
<gene>
    <name evidence="2" type="ORF">PXEA_LOCUS10186</name>
</gene>